<keyword evidence="2" id="KW-1185">Reference proteome</keyword>
<dbReference type="EMBL" id="LFIW01000646">
    <property type="protein sequence ID" value="KZL85403.1"/>
    <property type="molecule type" value="Genomic_DNA"/>
</dbReference>
<feature type="non-terminal residue" evidence="1">
    <location>
        <position position="1"/>
    </location>
</feature>
<dbReference type="AlphaFoldDB" id="A0A162N0R0"/>
<evidence type="ECO:0000313" key="1">
    <source>
        <dbReference type="EMBL" id="KZL85403.1"/>
    </source>
</evidence>
<name>A0A162N0R0_COLIC</name>
<dbReference type="Proteomes" id="UP000076584">
    <property type="component" value="Unassembled WGS sequence"/>
</dbReference>
<protein>
    <submittedName>
        <fullName evidence="1">Uncharacterized protein</fullName>
    </submittedName>
</protein>
<accession>A0A162N0R0</accession>
<reference evidence="1 2" key="1">
    <citation type="submission" date="2015-06" db="EMBL/GenBank/DDBJ databases">
        <title>Survival trade-offs in plant roots during colonization by closely related pathogenic and mutualistic fungi.</title>
        <authorList>
            <person name="Hacquard S."/>
            <person name="Kracher B."/>
            <person name="Hiruma K."/>
            <person name="Weinman A."/>
            <person name="Muench P."/>
            <person name="Garrido Oter R."/>
            <person name="Ver Loren van Themaat E."/>
            <person name="Dallerey J.-F."/>
            <person name="Damm U."/>
            <person name="Henrissat B."/>
            <person name="Lespinet O."/>
            <person name="Thon M."/>
            <person name="Kemen E."/>
            <person name="McHardy A.C."/>
            <person name="Schulze-Lefert P."/>
            <person name="O'Connell R.J."/>
        </authorList>
    </citation>
    <scope>NUCLEOTIDE SEQUENCE [LARGE SCALE GENOMIC DNA]</scope>
    <source>
        <strain evidence="1 2">MAFF 238704</strain>
    </source>
</reference>
<organism evidence="1 2">
    <name type="scientific">Colletotrichum incanum</name>
    <name type="common">Soybean anthracnose fungus</name>
    <dbReference type="NCBI Taxonomy" id="1573173"/>
    <lineage>
        <taxon>Eukaryota</taxon>
        <taxon>Fungi</taxon>
        <taxon>Dikarya</taxon>
        <taxon>Ascomycota</taxon>
        <taxon>Pezizomycotina</taxon>
        <taxon>Sordariomycetes</taxon>
        <taxon>Hypocreomycetidae</taxon>
        <taxon>Glomerellales</taxon>
        <taxon>Glomerellaceae</taxon>
        <taxon>Colletotrichum</taxon>
        <taxon>Colletotrichum spaethianum species complex</taxon>
    </lineage>
</organism>
<comment type="caution">
    <text evidence="1">The sequence shown here is derived from an EMBL/GenBank/DDBJ whole genome shotgun (WGS) entry which is preliminary data.</text>
</comment>
<evidence type="ECO:0000313" key="2">
    <source>
        <dbReference type="Proteomes" id="UP000076584"/>
    </source>
</evidence>
<gene>
    <name evidence="1" type="ORF">CI238_11815</name>
</gene>
<sequence length="460" mass="47403">LLLHALLQVALTLSLEVFLLGLGVESAELSVALGLLLLLALKGTLLRLLSVGSLLELGNSLLTHAAHLAQDLGAEVGAGNEGVRAADEVLKDGQQGVVVVVGGDAVAEKDALAGSGLLKGSGTLNGLVRDNEVVKGIASRLDSLDKLGRQQLLGDLGAFTHDSDPVGELSMVLGKGDGDIVAIIANLLHAVFRDDSPNEVVVGALVILAAQLVGAGNRRNSKVFLAVKWVNDSLDRVMGGFNGIHEEAGDGLDDAQSRVEALGKSQLDIHERDILATSAVAGELEERLLAQHPGGILGICVGGRTRGEANGGELGLERRRVGNSPSLGLLAVEARADDVQKEDDGADSEDGALELELAERVTLMDVVPLRVGASRGLGRAAAESCAAGGSGERAGRRRRVRSTGEVCEISSPLGIGDAEEDLEPPKRPLRMLAMVAVEGDGWLAAVVSSSETADSEAASL</sequence>
<proteinExistence type="predicted"/>